<dbReference type="SUPFAM" id="SSF46785">
    <property type="entry name" value="Winged helix' DNA-binding domain"/>
    <property type="match status" value="1"/>
</dbReference>
<proteinExistence type="predicted"/>
<evidence type="ECO:0000256" key="2">
    <source>
        <dbReference type="ARBA" id="ARBA00023125"/>
    </source>
</evidence>
<dbReference type="AlphaFoldDB" id="A0A2G7T3Q6"/>
<dbReference type="SUPFAM" id="SSF51206">
    <property type="entry name" value="cAMP-binding domain-like"/>
    <property type="match status" value="1"/>
</dbReference>
<dbReference type="InterPro" id="IPR050397">
    <property type="entry name" value="Env_Response_Regulators"/>
</dbReference>
<dbReference type="InterPro" id="IPR000595">
    <property type="entry name" value="cNMP-bd_dom"/>
</dbReference>
<name>A0A2G7T3Q6_9FLAO</name>
<protein>
    <submittedName>
        <fullName evidence="7">Crp/Fnr family transcriptional regulator</fullName>
    </submittedName>
</protein>
<feature type="domain" description="Cyclic nucleotide-binding" evidence="4">
    <location>
        <begin position="13"/>
        <end position="119"/>
    </location>
</feature>
<keyword evidence="3" id="KW-0804">Transcription</keyword>
<keyword evidence="1" id="KW-0805">Transcription regulation</keyword>
<evidence type="ECO:0000259" key="4">
    <source>
        <dbReference type="PROSITE" id="PS50042"/>
    </source>
</evidence>
<dbReference type="GO" id="GO:0003700">
    <property type="term" value="F:DNA-binding transcription factor activity"/>
    <property type="evidence" value="ECO:0007669"/>
    <property type="project" value="TreeGrafter"/>
</dbReference>
<dbReference type="SMART" id="SM00100">
    <property type="entry name" value="cNMP"/>
    <property type="match status" value="1"/>
</dbReference>
<evidence type="ECO:0000259" key="6">
    <source>
        <dbReference type="PROSITE" id="PS51063"/>
    </source>
</evidence>
<dbReference type="Pfam" id="PF13545">
    <property type="entry name" value="HTH_Crp_2"/>
    <property type="match status" value="1"/>
</dbReference>
<dbReference type="InterPro" id="IPR036388">
    <property type="entry name" value="WH-like_DNA-bd_sf"/>
</dbReference>
<evidence type="ECO:0000259" key="5">
    <source>
        <dbReference type="PROSITE" id="PS50943"/>
    </source>
</evidence>
<dbReference type="InterPro" id="IPR036390">
    <property type="entry name" value="WH_DNA-bd_sf"/>
</dbReference>
<dbReference type="SMART" id="SM00419">
    <property type="entry name" value="HTH_CRP"/>
    <property type="match status" value="1"/>
</dbReference>
<dbReference type="PANTHER" id="PTHR24567">
    <property type="entry name" value="CRP FAMILY TRANSCRIPTIONAL REGULATORY PROTEIN"/>
    <property type="match status" value="1"/>
</dbReference>
<dbReference type="PROSITE" id="PS51063">
    <property type="entry name" value="HTH_CRP_2"/>
    <property type="match status" value="1"/>
</dbReference>
<comment type="caution">
    <text evidence="7">The sequence shown here is derived from an EMBL/GenBank/DDBJ whole genome shotgun (WGS) entry which is preliminary data.</text>
</comment>
<evidence type="ECO:0000256" key="1">
    <source>
        <dbReference type="ARBA" id="ARBA00023015"/>
    </source>
</evidence>
<dbReference type="GO" id="GO:0005829">
    <property type="term" value="C:cytosol"/>
    <property type="evidence" value="ECO:0007669"/>
    <property type="project" value="TreeGrafter"/>
</dbReference>
<dbReference type="Pfam" id="PF00027">
    <property type="entry name" value="cNMP_binding"/>
    <property type="match status" value="1"/>
</dbReference>
<keyword evidence="2" id="KW-0238">DNA-binding</keyword>
<dbReference type="InterPro" id="IPR014710">
    <property type="entry name" value="RmlC-like_jellyroll"/>
</dbReference>
<reference evidence="7" key="1">
    <citation type="submission" date="2017-10" db="EMBL/GenBank/DDBJ databases">
        <title>Chryseobacterium sp. B5 is a hydrocarbonoclastic and plant growth promoting bacterium.</title>
        <authorList>
            <person name="Thijs S."/>
            <person name="Gkorezis P."/>
            <person name="Van Hamme J."/>
        </authorList>
    </citation>
    <scope>NUCLEOTIDE SEQUENCE</scope>
    <source>
        <strain evidence="7">B5</strain>
    </source>
</reference>
<evidence type="ECO:0000313" key="7">
    <source>
        <dbReference type="EMBL" id="PII34538.1"/>
    </source>
</evidence>
<dbReference type="PROSITE" id="PS50943">
    <property type="entry name" value="HTH_CROC1"/>
    <property type="match status" value="1"/>
</dbReference>
<dbReference type="GO" id="GO:0003677">
    <property type="term" value="F:DNA binding"/>
    <property type="evidence" value="ECO:0007669"/>
    <property type="project" value="UniProtKB-KW"/>
</dbReference>
<feature type="domain" description="HTH crp-type" evidence="6">
    <location>
        <begin position="150"/>
        <end position="228"/>
    </location>
</feature>
<evidence type="ECO:0000256" key="3">
    <source>
        <dbReference type="ARBA" id="ARBA00023163"/>
    </source>
</evidence>
<dbReference type="PANTHER" id="PTHR24567:SF74">
    <property type="entry name" value="HTH-TYPE TRANSCRIPTIONAL REGULATOR ARCR"/>
    <property type="match status" value="1"/>
</dbReference>
<dbReference type="Gene3D" id="2.60.120.10">
    <property type="entry name" value="Jelly Rolls"/>
    <property type="match status" value="1"/>
</dbReference>
<dbReference type="InterPro" id="IPR001387">
    <property type="entry name" value="Cro/C1-type_HTH"/>
</dbReference>
<sequence length="238" mass="26557">MADLWATIEAGRWFHALPPELGAQLKALAQPRTLAAGDWLFRRGDPPCGLYAVARGALSISGTAACGEQARTALLTLVEPPMWLGEIALFDGAERTHDAQAATACTVLHVPQAPLQAWLAAHPEHWQMLALLLTDKLRVCLMALEEHTLLPAPQRLARRLVRMAEGFDQWQPDGQGRQRWRRELDVSQEQLARMLGLSRQTTNQILQELQQAGCLQLRRGKMEVLDRQGLRDAGWPED</sequence>
<accession>A0A2G7T3Q6</accession>
<dbReference type="EMBL" id="PEKC01000097">
    <property type="protein sequence ID" value="PII34538.1"/>
    <property type="molecule type" value="Genomic_DNA"/>
</dbReference>
<dbReference type="PROSITE" id="PS50042">
    <property type="entry name" value="CNMP_BINDING_3"/>
    <property type="match status" value="1"/>
</dbReference>
<organism evidence="7">
    <name type="scientific">Chryseobacterium sp. B5</name>
    <dbReference type="NCBI Taxonomy" id="2050562"/>
    <lineage>
        <taxon>Bacteria</taxon>
        <taxon>Pseudomonadati</taxon>
        <taxon>Bacteroidota</taxon>
        <taxon>Flavobacteriia</taxon>
        <taxon>Flavobacteriales</taxon>
        <taxon>Weeksellaceae</taxon>
        <taxon>Chryseobacterium group</taxon>
        <taxon>Chryseobacterium</taxon>
    </lineage>
</organism>
<dbReference type="InterPro" id="IPR018490">
    <property type="entry name" value="cNMP-bd_dom_sf"/>
</dbReference>
<dbReference type="Gene3D" id="1.10.10.10">
    <property type="entry name" value="Winged helix-like DNA-binding domain superfamily/Winged helix DNA-binding domain"/>
    <property type="match status" value="1"/>
</dbReference>
<gene>
    <name evidence="7" type="ORF">CTI11_20280</name>
</gene>
<feature type="domain" description="HTH cro/C1-type" evidence="5">
    <location>
        <begin position="178"/>
        <end position="201"/>
    </location>
</feature>
<dbReference type="CDD" id="cd00038">
    <property type="entry name" value="CAP_ED"/>
    <property type="match status" value="1"/>
</dbReference>
<dbReference type="InterPro" id="IPR012318">
    <property type="entry name" value="HTH_CRP"/>
</dbReference>